<accession>A0A453RX04</accession>
<reference evidence="3" key="2">
    <citation type="journal article" date="2017" name="Nat. Plants">
        <title>The Aegilops tauschii genome reveals multiple impacts of transposons.</title>
        <authorList>
            <person name="Zhao G."/>
            <person name="Zou C."/>
            <person name="Li K."/>
            <person name="Wang K."/>
            <person name="Li T."/>
            <person name="Gao L."/>
            <person name="Zhang X."/>
            <person name="Wang H."/>
            <person name="Yang Z."/>
            <person name="Liu X."/>
            <person name="Jiang W."/>
            <person name="Mao L."/>
            <person name="Kong X."/>
            <person name="Jiao Y."/>
            <person name="Jia J."/>
        </authorList>
    </citation>
    <scope>NUCLEOTIDE SEQUENCE [LARGE SCALE GENOMIC DNA]</scope>
    <source>
        <strain evidence="3">cv. AL8/78</strain>
    </source>
</reference>
<reference evidence="2" key="3">
    <citation type="journal article" date="2017" name="Nature">
        <title>Genome sequence of the progenitor of the wheat D genome Aegilops tauschii.</title>
        <authorList>
            <person name="Luo M.C."/>
            <person name="Gu Y.Q."/>
            <person name="Puiu D."/>
            <person name="Wang H."/>
            <person name="Twardziok S.O."/>
            <person name="Deal K.R."/>
            <person name="Huo N."/>
            <person name="Zhu T."/>
            <person name="Wang L."/>
            <person name="Wang Y."/>
            <person name="McGuire P.E."/>
            <person name="Liu S."/>
            <person name="Long H."/>
            <person name="Ramasamy R.K."/>
            <person name="Rodriguez J.C."/>
            <person name="Van S.L."/>
            <person name="Yuan L."/>
            <person name="Wang Z."/>
            <person name="Xia Z."/>
            <person name="Xiao L."/>
            <person name="Anderson O.D."/>
            <person name="Ouyang S."/>
            <person name="Liang Y."/>
            <person name="Zimin A.V."/>
            <person name="Pertea G."/>
            <person name="Qi P."/>
            <person name="Bennetzen J.L."/>
            <person name="Dai X."/>
            <person name="Dawson M.W."/>
            <person name="Muller H.G."/>
            <person name="Kugler K."/>
            <person name="Rivarola-Duarte L."/>
            <person name="Spannagl M."/>
            <person name="Mayer K.F.X."/>
            <person name="Lu F.H."/>
            <person name="Bevan M.W."/>
            <person name="Leroy P."/>
            <person name="Li P."/>
            <person name="You F.M."/>
            <person name="Sun Q."/>
            <person name="Liu Z."/>
            <person name="Lyons E."/>
            <person name="Wicker T."/>
            <person name="Salzberg S.L."/>
            <person name="Devos K.M."/>
            <person name="Dvorak J."/>
        </authorList>
    </citation>
    <scope>NUCLEOTIDE SEQUENCE [LARGE SCALE GENOMIC DNA]</scope>
    <source>
        <strain evidence="2">cv. AL8/78</strain>
    </source>
</reference>
<evidence type="ECO:0000313" key="3">
    <source>
        <dbReference type="Proteomes" id="UP000015105"/>
    </source>
</evidence>
<dbReference type="Gramene" id="AET7Gv20747000.6">
    <property type="protein sequence ID" value="AET7Gv20747000.6"/>
    <property type="gene ID" value="AET7Gv20747000"/>
</dbReference>
<reference evidence="2" key="4">
    <citation type="submission" date="2019-03" db="UniProtKB">
        <authorList>
            <consortium name="EnsemblPlants"/>
        </authorList>
    </citation>
    <scope>IDENTIFICATION</scope>
</reference>
<name>A0A453RX04_AEGTS</name>
<dbReference type="EnsemblPlants" id="AET7Gv20747000.6">
    <property type="protein sequence ID" value="AET7Gv20747000.6"/>
    <property type="gene ID" value="AET7Gv20747000"/>
</dbReference>
<reference evidence="3" key="1">
    <citation type="journal article" date="2014" name="Science">
        <title>Ancient hybridizations among the ancestral genomes of bread wheat.</title>
        <authorList>
            <consortium name="International Wheat Genome Sequencing Consortium,"/>
            <person name="Marcussen T."/>
            <person name="Sandve S.R."/>
            <person name="Heier L."/>
            <person name="Spannagl M."/>
            <person name="Pfeifer M."/>
            <person name="Jakobsen K.S."/>
            <person name="Wulff B.B."/>
            <person name="Steuernagel B."/>
            <person name="Mayer K.F."/>
            <person name="Olsen O.A."/>
        </authorList>
    </citation>
    <scope>NUCLEOTIDE SEQUENCE [LARGE SCALE GENOMIC DNA]</scope>
    <source>
        <strain evidence="3">cv. AL8/78</strain>
    </source>
</reference>
<sequence>IPKGRQLRQIRLTASRTGRLARSATTTCLTCEAAVGLRQWQRPHGMEGLLQTTMTGASAPVPLMVVPCGIAPQGEEDWSGFPCDSNNESMQSFKDHMQSKSLEILSDMNSCLSETTSSASAPNLDFTLGRPHQRRS</sequence>
<organism evidence="2 3">
    <name type="scientific">Aegilops tauschii subsp. strangulata</name>
    <name type="common">Goatgrass</name>
    <dbReference type="NCBI Taxonomy" id="200361"/>
    <lineage>
        <taxon>Eukaryota</taxon>
        <taxon>Viridiplantae</taxon>
        <taxon>Streptophyta</taxon>
        <taxon>Embryophyta</taxon>
        <taxon>Tracheophyta</taxon>
        <taxon>Spermatophyta</taxon>
        <taxon>Magnoliopsida</taxon>
        <taxon>Liliopsida</taxon>
        <taxon>Poales</taxon>
        <taxon>Poaceae</taxon>
        <taxon>BOP clade</taxon>
        <taxon>Pooideae</taxon>
        <taxon>Triticodae</taxon>
        <taxon>Triticeae</taxon>
        <taxon>Triticinae</taxon>
        <taxon>Aegilops</taxon>
    </lineage>
</organism>
<keyword evidence="3" id="KW-1185">Reference proteome</keyword>
<protein>
    <submittedName>
        <fullName evidence="2">Uncharacterized protein</fullName>
    </submittedName>
</protein>
<dbReference type="AlphaFoldDB" id="A0A453RX04"/>
<feature type="region of interest" description="Disordered" evidence="1">
    <location>
        <begin position="113"/>
        <end position="136"/>
    </location>
</feature>
<dbReference type="Proteomes" id="UP000015105">
    <property type="component" value="Chromosome 7D"/>
</dbReference>
<evidence type="ECO:0000313" key="2">
    <source>
        <dbReference type="EnsemblPlants" id="AET7Gv20747000.6"/>
    </source>
</evidence>
<reference evidence="2" key="5">
    <citation type="journal article" date="2021" name="G3 (Bethesda)">
        <title>Aegilops tauschii genome assembly Aet v5.0 features greater sequence contiguity and improved annotation.</title>
        <authorList>
            <person name="Wang L."/>
            <person name="Zhu T."/>
            <person name="Rodriguez J.C."/>
            <person name="Deal K.R."/>
            <person name="Dubcovsky J."/>
            <person name="McGuire P.E."/>
            <person name="Lux T."/>
            <person name="Spannagl M."/>
            <person name="Mayer K.F.X."/>
            <person name="Baldrich P."/>
            <person name="Meyers B.C."/>
            <person name="Huo N."/>
            <person name="Gu Y.Q."/>
            <person name="Zhou H."/>
            <person name="Devos K.M."/>
            <person name="Bennetzen J.L."/>
            <person name="Unver T."/>
            <person name="Budak H."/>
            <person name="Gulick P.J."/>
            <person name="Galiba G."/>
            <person name="Kalapos B."/>
            <person name="Nelson D.R."/>
            <person name="Li P."/>
            <person name="You F.M."/>
            <person name="Luo M.C."/>
            <person name="Dvorak J."/>
        </authorList>
    </citation>
    <scope>NUCLEOTIDE SEQUENCE [LARGE SCALE GENOMIC DNA]</scope>
    <source>
        <strain evidence="2">cv. AL8/78</strain>
    </source>
</reference>
<evidence type="ECO:0000256" key="1">
    <source>
        <dbReference type="SAM" id="MobiDB-lite"/>
    </source>
</evidence>
<proteinExistence type="predicted"/>